<protein>
    <recommendedName>
        <fullName evidence="4">DUF2946 domain-containing protein</fullName>
    </recommendedName>
</protein>
<dbReference type="EMBL" id="VZZJ01000003">
    <property type="protein sequence ID" value="KAB1075085.1"/>
    <property type="molecule type" value="Genomic_DNA"/>
</dbReference>
<keyword evidence="1" id="KW-0472">Membrane</keyword>
<evidence type="ECO:0000313" key="3">
    <source>
        <dbReference type="Proteomes" id="UP000441523"/>
    </source>
</evidence>
<evidence type="ECO:0000313" key="2">
    <source>
        <dbReference type="EMBL" id="KAB1075085.1"/>
    </source>
</evidence>
<dbReference type="Proteomes" id="UP000441523">
    <property type="component" value="Unassembled WGS sequence"/>
</dbReference>
<feature type="transmembrane region" description="Helical" evidence="1">
    <location>
        <begin position="12"/>
        <end position="35"/>
    </location>
</feature>
<reference evidence="2 3" key="1">
    <citation type="submission" date="2019-09" db="EMBL/GenBank/DDBJ databases">
        <title>YIM 132548 draft genome.</title>
        <authorList>
            <person name="Jiang L."/>
        </authorList>
    </citation>
    <scope>NUCLEOTIDE SEQUENCE [LARGE SCALE GENOMIC DNA]</scope>
    <source>
        <strain evidence="2 3">YIM 132548</strain>
    </source>
</reference>
<dbReference type="RefSeq" id="WP_150961957.1">
    <property type="nucleotide sequence ID" value="NZ_VZZJ01000003.1"/>
</dbReference>
<sequence length="125" mass="12683">MGTRHTRARSLRAVTAVIALYAFVLQAFLGGLMPLGAPAPGGVLCLTMDTHGPVDDGPAGPVPHHSGDCCLAAHLAAGAEPPRPPATLLAWSRRAAIRIAWEPVAAASARGPPGSIAHPRGPPVV</sequence>
<comment type="caution">
    <text evidence="2">The sequence shown here is derived from an EMBL/GenBank/DDBJ whole genome shotgun (WGS) entry which is preliminary data.</text>
</comment>
<keyword evidence="1" id="KW-1133">Transmembrane helix</keyword>
<evidence type="ECO:0008006" key="4">
    <source>
        <dbReference type="Google" id="ProtNLM"/>
    </source>
</evidence>
<evidence type="ECO:0000256" key="1">
    <source>
        <dbReference type="SAM" id="Phobius"/>
    </source>
</evidence>
<dbReference type="AlphaFoldDB" id="A0A6N6MZI5"/>
<keyword evidence="1" id="KW-0812">Transmembrane</keyword>
<keyword evidence="3" id="KW-1185">Reference proteome</keyword>
<accession>A0A6N6MZI5</accession>
<proteinExistence type="predicted"/>
<organism evidence="2 3">
    <name type="scientific">Methylobacterium planeticum</name>
    <dbReference type="NCBI Taxonomy" id="2615211"/>
    <lineage>
        <taxon>Bacteria</taxon>
        <taxon>Pseudomonadati</taxon>
        <taxon>Pseudomonadota</taxon>
        <taxon>Alphaproteobacteria</taxon>
        <taxon>Hyphomicrobiales</taxon>
        <taxon>Methylobacteriaceae</taxon>
        <taxon>Methylobacterium</taxon>
    </lineage>
</organism>
<name>A0A6N6MZI5_9HYPH</name>
<gene>
    <name evidence="2" type="ORF">F6X51_04130</name>
</gene>